<reference evidence="12" key="1">
    <citation type="submission" date="2022-08" db="UniProtKB">
        <authorList>
            <consortium name="EnsemblMetazoa"/>
        </authorList>
    </citation>
    <scope>IDENTIFICATION</scope>
    <source>
        <strain evidence="12">05x7-T-G4-1.051#20</strain>
    </source>
</reference>
<sequence>MAKKKEGCCKKFMKFLFSHVGLCVLVALYCVAGGFIFRHLEQNNENEGNANKDVMTIQLKSILETFRDNSIAIGYGGDSCGDYGKEGGPPYKWSFPGALYFSVTVISTIGYGHIAPKTFWGRLVCIAYAMLGIPLMLLCLANIGEVLADIFRFIYAKICCCGCCRKKDKTKVVQIKPVAQEPNWNSDKSKIITAAPPMGTSEFTKIPPKTPDSVKGSDDGKPVKIIPLDIRSFKTQQELANRSQQVRGEPMIMDDDSDDEDDDLDEKKITVPLTVTMIVIAGYILGGAMLFGLWETWDELQSAYFCFITLSTIGFGDVVPGTDFDNPQQTAQLILGAVYVLFGMAILSMCFSLMQDEIIAKCKWVGQKLGLVDKDED</sequence>
<keyword evidence="3 8" id="KW-0812">Transmembrane</keyword>
<keyword evidence="13" id="KW-1185">Reference proteome</keyword>
<evidence type="ECO:0000256" key="3">
    <source>
        <dbReference type="ARBA" id="ARBA00022692"/>
    </source>
</evidence>
<evidence type="ECO:0000256" key="6">
    <source>
        <dbReference type="ARBA" id="ARBA00023136"/>
    </source>
</evidence>
<dbReference type="PANTHER" id="PTHR11003:SF334">
    <property type="entry name" value="FI03418P"/>
    <property type="match status" value="1"/>
</dbReference>
<comment type="subcellular location">
    <subcellularLocation>
        <location evidence="1">Membrane</location>
        <topology evidence="1">Multi-pass membrane protein</topology>
    </subcellularLocation>
</comment>
<dbReference type="InterPro" id="IPR003280">
    <property type="entry name" value="2pore_dom_K_chnl"/>
</dbReference>
<dbReference type="GO" id="GO:0005886">
    <property type="term" value="C:plasma membrane"/>
    <property type="evidence" value="ECO:0007669"/>
    <property type="project" value="TreeGrafter"/>
</dbReference>
<keyword evidence="4 10" id="KW-1133">Transmembrane helix</keyword>
<keyword evidence="2 8" id="KW-0813">Transport</keyword>
<feature type="region of interest" description="Disordered" evidence="9">
    <location>
        <begin position="244"/>
        <end position="263"/>
    </location>
</feature>
<dbReference type="Pfam" id="PF07885">
    <property type="entry name" value="Ion_trans_2"/>
    <property type="match status" value="2"/>
</dbReference>
<evidence type="ECO:0000259" key="11">
    <source>
        <dbReference type="Pfam" id="PF07885"/>
    </source>
</evidence>
<keyword evidence="5 8" id="KW-0406">Ion transport</keyword>
<dbReference type="GO" id="GO:0022841">
    <property type="term" value="F:potassium ion leak channel activity"/>
    <property type="evidence" value="ECO:0007669"/>
    <property type="project" value="TreeGrafter"/>
</dbReference>
<evidence type="ECO:0000256" key="4">
    <source>
        <dbReference type="ARBA" id="ARBA00022989"/>
    </source>
</evidence>
<dbReference type="PANTHER" id="PTHR11003">
    <property type="entry name" value="POTASSIUM CHANNEL, SUBFAMILY K"/>
    <property type="match status" value="1"/>
</dbReference>
<evidence type="ECO:0000256" key="7">
    <source>
        <dbReference type="ARBA" id="ARBA00023303"/>
    </source>
</evidence>
<feature type="transmembrane region" description="Helical" evidence="10">
    <location>
        <begin position="123"/>
        <end position="143"/>
    </location>
</feature>
<dbReference type="SUPFAM" id="SSF81324">
    <property type="entry name" value="Voltage-gated potassium channels"/>
    <property type="match status" value="2"/>
</dbReference>
<organism evidence="12 13">
    <name type="scientific">Magallana gigas</name>
    <name type="common">Pacific oyster</name>
    <name type="synonym">Crassostrea gigas</name>
    <dbReference type="NCBI Taxonomy" id="29159"/>
    <lineage>
        <taxon>Eukaryota</taxon>
        <taxon>Metazoa</taxon>
        <taxon>Spiralia</taxon>
        <taxon>Lophotrochozoa</taxon>
        <taxon>Mollusca</taxon>
        <taxon>Bivalvia</taxon>
        <taxon>Autobranchia</taxon>
        <taxon>Pteriomorphia</taxon>
        <taxon>Ostreida</taxon>
        <taxon>Ostreoidea</taxon>
        <taxon>Ostreidae</taxon>
        <taxon>Magallana</taxon>
    </lineage>
</organism>
<evidence type="ECO:0000313" key="12">
    <source>
        <dbReference type="EnsemblMetazoa" id="G13684.8:cds"/>
    </source>
</evidence>
<name>A0A8W8IDM4_MAGGI</name>
<evidence type="ECO:0000256" key="5">
    <source>
        <dbReference type="ARBA" id="ARBA00023065"/>
    </source>
</evidence>
<evidence type="ECO:0000256" key="1">
    <source>
        <dbReference type="ARBA" id="ARBA00004141"/>
    </source>
</evidence>
<protein>
    <recommendedName>
        <fullName evidence="11">Potassium channel domain-containing protein</fullName>
    </recommendedName>
</protein>
<dbReference type="InterPro" id="IPR013099">
    <property type="entry name" value="K_chnl_dom"/>
</dbReference>
<feature type="domain" description="Potassium channel" evidence="11">
    <location>
        <begin position="279"/>
        <end position="357"/>
    </location>
</feature>
<feature type="domain" description="Potassium channel" evidence="11">
    <location>
        <begin position="91"/>
        <end position="147"/>
    </location>
</feature>
<feature type="transmembrane region" description="Helical" evidence="10">
    <location>
        <begin position="93"/>
        <end position="111"/>
    </location>
</feature>
<dbReference type="AlphaFoldDB" id="A0A8W8IDM4"/>
<evidence type="ECO:0000256" key="8">
    <source>
        <dbReference type="RuleBase" id="RU003857"/>
    </source>
</evidence>
<dbReference type="GO" id="GO:0030322">
    <property type="term" value="P:stabilization of membrane potential"/>
    <property type="evidence" value="ECO:0007669"/>
    <property type="project" value="TreeGrafter"/>
</dbReference>
<evidence type="ECO:0000256" key="10">
    <source>
        <dbReference type="SAM" id="Phobius"/>
    </source>
</evidence>
<evidence type="ECO:0000313" key="13">
    <source>
        <dbReference type="Proteomes" id="UP000005408"/>
    </source>
</evidence>
<feature type="transmembrane region" description="Helical" evidence="10">
    <location>
        <begin position="269"/>
        <end position="291"/>
    </location>
</feature>
<dbReference type="PRINTS" id="PR01333">
    <property type="entry name" value="2POREKCHANEL"/>
</dbReference>
<accession>A0A8W8IDM4</accession>
<comment type="similarity">
    <text evidence="8">Belongs to the two pore domain potassium channel (TC 1.A.1.8) family.</text>
</comment>
<dbReference type="GO" id="GO:0015271">
    <property type="term" value="F:outward rectifier potassium channel activity"/>
    <property type="evidence" value="ECO:0007669"/>
    <property type="project" value="TreeGrafter"/>
</dbReference>
<dbReference type="Gene3D" id="1.10.287.70">
    <property type="match status" value="1"/>
</dbReference>
<keyword evidence="7 8" id="KW-0407">Ion channel</keyword>
<dbReference type="EnsemblMetazoa" id="G13684.8">
    <property type="protein sequence ID" value="G13684.8:cds"/>
    <property type="gene ID" value="G13684"/>
</dbReference>
<feature type="transmembrane region" description="Helical" evidence="10">
    <location>
        <begin position="333"/>
        <end position="354"/>
    </location>
</feature>
<proteinExistence type="inferred from homology"/>
<feature type="transmembrane region" description="Helical" evidence="10">
    <location>
        <begin position="12"/>
        <end position="37"/>
    </location>
</feature>
<evidence type="ECO:0000256" key="2">
    <source>
        <dbReference type="ARBA" id="ARBA00022448"/>
    </source>
</evidence>
<feature type="compositionally biased region" description="Acidic residues" evidence="9">
    <location>
        <begin position="252"/>
        <end position="263"/>
    </location>
</feature>
<evidence type="ECO:0000256" key="9">
    <source>
        <dbReference type="SAM" id="MobiDB-lite"/>
    </source>
</evidence>
<keyword evidence="6 10" id="KW-0472">Membrane</keyword>
<dbReference type="Proteomes" id="UP000005408">
    <property type="component" value="Unassembled WGS sequence"/>
</dbReference>